<comment type="subcellular location">
    <subcellularLocation>
        <location evidence="1 7">Cell membrane</location>
        <topology evidence="1 7">Multi-pass membrane protein</topology>
    </subcellularLocation>
</comment>
<dbReference type="Proteomes" id="UP000715095">
    <property type="component" value="Unassembled WGS sequence"/>
</dbReference>
<organism evidence="8 9">
    <name type="scientific">Sutterella massiliensis</name>
    <dbReference type="NCBI Taxonomy" id="1816689"/>
    <lineage>
        <taxon>Bacteria</taxon>
        <taxon>Pseudomonadati</taxon>
        <taxon>Pseudomonadota</taxon>
        <taxon>Betaproteobacteria</taxon>
        <taxon>Burkholderiales</taxon>
        <taxon>Sutterellaceae</taxon>
        <taxon>Sutterella</taxon>
    </lineage>
</organism>
<dbReference type="EMBL" id="JACJJC010000010">
    <property type="protein sequence ID" value="MBM6704316.1"/>
    <property type="molecule type" value="Genomic_DNA"/>
</dbReference>
<dbReference type="PANTHER" id="PTHR30065">
    <property type="entry name" value="FLAGELLAR BIOSYNTHETIC PROTEIN FLIR"/>
    <property type="match status" value="1"/>
</dbReference>
<dbReference type="PANTHER" id="PTHR30065:SF1">
    <property type="entry name" value="SURFACE PRESENTATION OF ANTIGENS PROTEIN SPAR"/>
    <property type="match status" value="1"/>
</dbReference>
<dbReference type="Pfam" id="PF01311">
    <property type="entry name" value="Bac_export_1"/>
    <property type="match status" value="1"/>
</dbReference>
<feature type="transmembrane region" description="Helical" evidence="7">
    <location>
        <begin position="89"/>
        <end position="112"/>
    </location>
</feature>
<name>A0ABS2DSJ7_9BURK</name>
<gene>
    <name evidence="8" type="primary">sctT</name>
    <name evidence="8" type="ORF">H6A60_07450</name>
</gene>
<reference evidence="8 9" key="1">
    <citation type="journal article" date="2021" name="Sci. Rep.">
        <title>The distribution of antibiotic resistance genes in chicken gut microbiota commensals.</title>
        <authorList>
            <person name="Juricova H."/>
            <person name="Matiasovicova J."/>
            <person name="Kubasova T."/>
            <person name="Cejkova D."/>
            <person name="Rychlik I."/>
        </authorList>
    </citation>
    <scope>NUCLEOTIDE SEQUENCE [LARGE SCALE GENOMIC DNA]</scope>
    <source>
        <strain evidence="8 9">An829</strain>
    </source>
</reference>
<evidence type="ECO:0000256" key="7">
    <source>
        <dbReference type="RuleBase" id="RU362072"/>
    </source>
</evidence>
<feature type="transmembrane region" description="Helical" evidence="7">
    <location>
        <begin position="138"/>
        <end position="160"/>
    </location>
</feature>
<proteinExistence type="inferred from homology"/>
<evidence type="ECO:0000256" key="4">
    <source>
        <dbReference type="ARBA" id="ARBA00022692"/>
    </source>
</evidence>
<evidence type="ECO:0000313" key="8">
    <source>
        <dbReference type="EMBL" id="MBM6704316.1"/>
    </source>
</evidence>
<dbReference type="PRINTS" id="PR00953">
    <property type="entry name" value="TYPE3IMRPROT"/>
</dbReference>
<dbReference type="NCBIfam" id="TIGR01401">
    <property type="entry name" value="fliR_like_III"/>
    <property type="match status" value="1"/>
</dbReference>
<comment type="similarity">
    <text evidence="2 7">Belongs to the FliR/MopE/SpaR family.</text>
</comment>
<dbReference type="RefSeq" id="WP_205102963.1">
    <property type="nucleotide sequence ID" value="NZ_JACJJC010000010.1"/>
</dbReference>
<feature type="transmembrane region" description="Helical" evidence="7">
    <location>
        <begin position="228"/>
        <end position="252"/>
    </location>
</feature>
<keyword evidence="9" id="KW-1185">Reference proteome</keyword>
<keyword evidence="6 7" id="KW-0472">Membrane</keyword>
<feature type="transmembrane region" description="Helical" evidence="7">
    <location>
        <begin position="48"/>
        <end position="69"/>
    </location>
</feature>
<keyword evidence="3 7" id="KW-1003">Cell membrane</keyword>
<evidence type="ECO:0000256" key="1">
    <source>
        <dbReference type="ARBA" id="ARBA00004651"/>
    </source>
</evidence>
<dbReference type="InterPro" id="IPR002010">
    <property type="entry name" value="T3SS_IM_R"/>
</dbReference>
<dbReference type="InterPro" id="IPR006304">
    <property type="entry name" value="T3SS_SpaR/YscT"/>
</dbReference>
<feature type="transmembrane region" description="Helical" evidence="7">
    <location>
        <begin position="16"/>
        <end position="36"/>
    </location>
</feature>
<protein>
    <submittedName>
        <fullName evidence="8">Type III secretion system export apparatus subunit SctT</fullName>
    </submittedName>
</protein>
<evidence type="ECO:0000313" key="9">
    <source>
        <dbReference type="Proteomes" id="UP000715095"/>
    </source>
</evidence>
<comment type="caution">
    <text evidence="8">The sequence shown here is derived from an EMBL/GenBank/DDBJ whole genome shotgun (WGS) entry which is preliminary data.</text>
</comment>
<feature type="transmembrane region" description="Helical" evidence="7">
    <location>
        <begin position="194"/>
        <end position="216"/>
    </location>
</feature>
<evidence type="ECO:0000256" key="3">
    <source>
        <dbReference type="ARBA" id="ARBA00022475"/>
    </source>
</evidence>
<evidence type="ECO:0000256" key="6">
    <source>
        <dbReference type="ARBA" id="ARBA00023136"/>
    </source>
</evidence>
<accession>A0ABS2DSJ7</accession>
<keyword evidence="4 7" id="KW-0812">Transmembrane</keyword>
<evidence type="ECO:0000256" key="2">
    <source>
        <dbReference type="ARBA" id="ARBA00009772"/>
    </source>
</evidence>
<keyword evidence="5 7" id="KW-1133">Transmembrane helix</keyword>
<sequence length="274" mass="29271">MSIADFLSAYDPQAHLAAFVLGSTRLTVFVSVAPCFGAARLEMTARSALVIALYIVLHPAVVASLPAELFPISGASWVHLAGLMFKEVFIGFVLGWLSGLVFWAVEGAGFFIDNQRGAGMAAEHDPITGSETSPTGEFLLMSTVYVFFASGAFCAMLALLYGTYEIWPVGAWLPAALFEKAGAALFFGEKLADLALQIVLISAPVVLACLFADAALGLVNRFAPQLNVYVIAMPVKCAVASFLLIFYFAILLTDASERFSAFGLDLSVLRTMLQ</sequence>
<evidence type="ECO:0000256" key="5">
    <source>
        <dbReference type="ARBA" id="ARBA00022989"/>
    </source>
</evidence>